<accession>A0ABN1VU43</accession>
<dbReference type="NCBIfam" id="TIGR00518">
    <property type="entry name" value="alaDH"/>
    <property type="match status" value="1"/>
</dbReference>
<comment type="similarity">
    <text evidence="2 6">Belongs to the AlaDH/PNT family.</text>
</comment>
<dbReference type="RefSeq" id="WP_343925230.1">
    <property type="nucleotide sequence ID" value="NZ_BAAAKW010000031.1"/>
</dbReference>
<dbReference type="PROSITE" id="PS00837">
    <property type="entry name" value="ALADH_PNT_2"/>
    <property type="match status" value="1"/>
</dbReference>
<comment type="pathway">
    <text evidence="1 6">Amino-acid degradation; L-alanine degradation via dehydrogenase pathway; NH(3) and pyruvate from L-alanine: step 1/1.</text>
</comment>
<name>A0ABN1VU43_9MICO</name>
<evidence type="ECO:0000256" key="2">
    <source>
        <dbReference type="ARBA" id="ARBA00005689"/>
    </source>
</evidence>
<evidence type="ECO:0000256" key="4">
    <source>
        <dbReference type="ARBA" id="ARBA00023002"/>
    </source>
</evidence>
<dbReference type="InterPro" id="IPR008143">
    <property type="entry name" value="Ala_DH/PNT_CS2"/>
</dbReference>
<keyword evidence="10" id="KW-1185">Reference proteome</keyword>
<evidence type="ECO:0000313" key="10">
    <source>
        <dbReference type="Proteomes" id="UP001500943"/>
    </source>
</evidence>
<evidence type="ECO:0000256" key="3">
    <source>
        <dbReference type="ARBA" id="ARBA00012897"/>
    </source>
</evidence>
<dbReference type="InterPro" id="IPR036291">
    <property type="entry name" value="NAD(P)-bd_dom_sf"/>
</dbReference>
<comment type="function">
    <text evidence="6">Catalyzes the reversible reductive amination of pyruvate to L-alanine.</text>
</comment>
<dbReference type="InterPro" id="IPR008141">
    <property type="entry name" value="Ala_DH"/>
</dbReference>
<dbReference type="Proteomes" id="UP001500943">
    <property type="component" value="Unassembled WGS sequence"/>
</dbReference>
<dbReference type="PANTHER" id="PTHR42795">
    <property type="entry name" value="ALANINE DEHYDROGENASE"/>
    <property type="match status" value="1"/>
</dbReference>
<evidence type="ECO:0000256" key="6">
    <source>
        <dbReference type="PIRNR" id="PIRNR000183"/>
    </source>
</evidence>
<dbReference type="Pfam" id="PF01262">
    <property type="entry name" value="AlaDh_PNT_C"/>
    <property type="match status" value="1"/>
</dbReference>
<keyword evidence="4 6" id="KW-0560">Oxidoreductase</keyword>
<evidence type="ECO:0000256" key="5">
    <source>
        <dbReference type="ARBA" id="ARBA00023027"/>
    </source>
</evidence>
<reference evidence="9 10" key="1">
    <citation type="journal article" date="2019" name="Int. J. Syst. Evol. Microbiol.">
        <title>The Global Catalogue of Microorganisms (GCM) 10K type strain sequencing project: providing services to taxonomists for standard genome sequencing and annotation.</title>
        <authorList>
            <consortium name="The Broad Institute Genomics Platform"/>
            <consortium name="The Broad Institute Genome Sequencing Center for Infectious Disease"/>
            <person name="Wu L."/>
            <person name="Ma J."/>
        </authorList>
    </citation>
    <scope>NUCLEOTIDE SEQUENCE [LARGE SCALE GENOMIC DNA]</scope>
    <source>
        <strain evidence="9 10">JCM 12762</strain>
    </source>
</reference>
<dbReference type="EMBL" id="BAAAKW010000031">
    <property type="protein sequence ID" value="GAA1219300.1"/>
    <property type="molecule type" value="Genomic_DNA"/>
</dbReference>
<protein>
    <recommendedName>
        <fullName evidence="3 6">Alanine dehydrogenase</fullName>
        <ecNumber evidence="3 6">1.4.1.1</ecNumber>
    </recommendedName>
</protein>
<dbReference type="EC" id="1.4.1.1" evidence="3 6"/>
<comment type="caution">
    <text evidence="9">The sequence shown here is derived from an EMBL/GenBank/DDBJ whole genome shotgun (WGS) entry which is preliminary data.</text>
</comment>
<keyword evidence="5 6" id="KW-0520">NAD</keyword>
<dbReference type="PANTHER" id="PTHR42795:SF1">
    <property type="entry name" value="ALANINE DEHYDROGENASE"/>
    <property type="match status" value="1"/>
</dbReference>
<evidence type="ECO:0000313" key="9">
    <source>
        <dbReference type="EMBL" id="GAA1219300.1"/>
    </source>
</evidence>
<dbReference type="Pfam" id="PF05222">
    <property type="entry name" value="AlaDh_PNT_N"/>
    <property type="match status" value="1"/>
</dbReference>
<feature type="domain" description="Alanine dehydrogenase/pyridine nucleotide transhydrogenase N-terminal" evidence="8">
    <location>
        <begin position="4"/>
        <end position="137"/>
    </location>
</feature>
<evidence type="ECO:0000259" key="8">
    <source>
        <dbReference type="SMART" id="SM01003"/>
    </source>
</evidence>
<organism evidence="9 10">
    <name type="scientific">Rhodoglobus aureus</name>
    <dbReference type="NCBI Taxonomy" id="191497"/>
    <lineage>
        <taxon>Bacteria</taxon>
        <taxon>Bacillati</taxon>
        <taxon>Actinomycetota</taxon>
        <taxon>Actinomycetes</taxon>
        <taxon>Micrococcales</taxon>
        <taxon>Microbacteriaceae</taxon>
        <taxon>Rhodoglobus</taxon>
    </lineage>
</organism>
<dbReference type="CDD" id="cd05305">
    <property type="entry name" value="L-AlaDH"/>
    <property type="match status" value="1"/>
</dbReference>
<dbReference type="PIRSF" id="PIRSF000183">
    <property type="entry name" value="Alanine_dh"/>
    <property type="match status" value="1"/>
</dbReference>
<evidence type="ECO:0000259" key="7">
    <source>
        <dbReference type="SMART" id="SM01002"/>
    </source>
</evidence>
<dbReference type="SUPFAM" id="SSF51735">
    <property type="entry name" value="NAD(P)-binding Rossmann-fold domains"/>
    <property type="match status" value="1"/>
</dbReference>
<dbReference type="SMART" id="SM01003">
    <property type="entry name" value="AlaDh_PNT_N"/>
    <property type="match status" value="1"/>
</dbReference>
<evidence type="ECO:0000256" key="1">
    <source>
        <dbReference type="ARBA" id="ARBA00005206"/>
    </source>
</evidence>
<dbReference type="SUPFAM" id="SSF52283">
    <property type="entry name" value="Formate/glycerate dehydrogenase catalytic domain-like"/>
    <property type="match status" value="1"/>
</dbReference>
<proteinExistence type="inferred from homology"/>
<sequence>MQISVPAEIKNNENRVAITPAGVDTLVAGGHTVTLQSGAGLGSGFTDEDYAAAGARIVVAAEEVWASADLVVKVKEPIASEYGYFRKDLTLFTYLHLAADRALTEALVASGTTAIAYETVQADDRSLPLLAPMSEVAGRLSIVAGAHALLKAEGGGGQLLGGVAGTPKAKVVVIGGGVAGEHAAANALGLGANVTIIDISLPRLRALEVRFNGEVQTRVSTRYEIAEQLLEADLVIGSVLIPGAAAPKLVTDEMVASMKPGSVLVDIAIDQGGCFEGSHATTYDNPTFAVHNSLYYCVANMPGAVPRTSTRALSNATLPHVVAIANLGWDAAAAASPALARGLNVAGGEIVNAGVRAAMAVALSPASDARERTMVGPFAGVASGVH</sequence>
<comment type="catalytic activity">
    <reaction evidence="6">
        <text>L-alanine + NAD(+) + H2O = pyruvate + NH4(+) + NADH + H(+)</text>
        <dbReference type="Rhea" id="RHEA:18405"/>
        <dbReference type="ChEBI" id="CHEBI:15361"/>
        <dbReference type="ChEBI" id="CHEBI:15377"/>
        <dbReference type="ChEBI" id="CHEBI:15378"/>
        <dbReference type="ChEBI" id="CHEBI:28938"/>
        <dbReference type="ChEBI" id="CHEBI:57540"/>
        <dbReference type="ChEBI" id="CHEBI:57945"/>
        <dbReference type="ChEBI" id="CHEBI:57972"/>
        <dbReference type="EC" id="1.4.1.1"/>
    </reaction>
</comment>
<dbReference type="InterPro" id="IPR007698">
    <property type="entry name" value="AlaDH/PNT_NAD(H)-bd"/>
</dbReference>
<gene>
    <name evidence="9" type="primary">ald_1</name>
    <name evidence="9" type="ORF">GCM10009655_18510</name>
</gene>
<dbReference type="SMART" id="SM01002">
    <property type="entry name" value="AlaDh_PNT_C"/>
    <property type="match status" value="1"/>
</dbReference>
<feature type="domain" description="Alanine dehydrogenase/pyridine nucleotide transhydrogenase NAD(H)-binding" evidence="7">
    <location>
        <begin position="149"/>
        <end position="297"/>
    </location>
</feature>
<dbReference type="InterPro" id="IPR007886">
    <property type="entry name" value="AlaDH/PNT_N"/>
</dbReference>
<dbReference type="Gene3D" id="3.40.50.720">
    <property type="entry name" value="NAD(P)-binding Rossmann-like Domain"/>
    <property type="match status" value="2"/>
</dbReference>